<sequence length="269" mass="31333">MLLQEKLINIIKEKCEKDPRVSACMMYGSFTKDEGDKYSDVEFYIFLKTAEIEEFQSDDWIRGVAPYDLHFINEFGSEVVVFSNLIRGEFHFQSESEIEVIKTFKETGVFPDTESMFIYDVTGRLEACLDYLQGEGPDRLTNNNVNFAFNNFVNTWIMGINVLKRGEAARSLECLTYVQKYVLQLIRVHEKSVERWLNATKNLEDDVSEKAYSEYTSITAKLDKEELYHAYSNALTVVERLECLLADHYKFDIDSAFLKKLHAYLTNRI</sequence>
<reference evidence="3" key="1">
    <citation type="journal article" date="2019" name="Int. J. Syst. Evol. Microbiol.">
        <title>The Global Catalogue of Microorganisms (GCM) 10K type strain sequencing project: providing services to taxonomists for standard genome sequencing and annotation.</title>
        <authorList>
            <consortium name="The Broad Institute Genomics Platform"/>
            <consortium name="The Broad Institute Genome Sequencing Center for Infectious Disease"/>
            <person name="Wu L."/>
            <person name="Ma J."/>
        </authorList>
    </citation>
    <scope>NUCLEOTIDE SEQUENCE [LARGE SCALE GENOMIC DNA]</scope>
    <source>
        <strain evidence="3">KCTC 33575</strain>
    </source>
</reference>
<dbReference type="Pfam" id="PF21418">
    <property type="entry name" value="LinB-like_C"/>
    <property type="match status" value="1"/>
</dbReference>
<evidence type="ECO:0000313" key="2">
    <source>
        <dbReference type="EMBL" id="MFD2830439.1"/>
    </source>
</evidence>
<name>A0ABW5WYJ6_9STAP</name>
<dbReference type="InterPro" id="IPR043519">
    <property type="entry name" value="NT_sf"/>
</dbReference>
<comment type="caution">
    <text evidence="2">The sequence shown here is derived from an EMBL/GenBank/DDBJ whole genome shotgun (WGS) entry which is preliminary data.</text>
</comment>
<dbReference type="RefSeq" id="WP_377773367.1">
    <property type="nucleotide sequence ID" value="NZ_JBHUOQ010000001.1"/>
</dbReference>
<proteinExistence type="predicted"/>
<dbReference type="EMBL" id="JBHUOQ010000001">
    <property type="protein sequence ID" value="MFD2830439.1"/>
    <property type="molecule type" value="Genomic_DNA"/>
</dbReference>
<evidence type="ECO:0000259" key="1">
    <source>
        <dbReference type="Pfam" id="PF21418"/>
    </source>
</evidence>
<keyword evidence="3" id="KW-1185">Reference proteome</keyword>
<dbReference type="SUPFAM" id="SSF81301">
    <property type="entry name" value="Nucleotidyltransferase"/>
    <property type="match status" value="1"/>
</dbReference>
<dbReference type="Proteomes" id="UP001597519">
    <property type="component" value="Unassembled WGS sequence"/>
</dbReference>
<gene>
    <name evidence="2" type="ORF">ACFSX4_08125</name>
</gene>
<feature type="domain" description="Lincosamide nucleotidyltransferase-like C-terminal" evidence="1">
    <location>
        <begin position="141"/>
        <end position="264"/>
    </location>
</feature>
<dbReference type="Gene3D" id="1.20.120.330">
    <property type="entry name" value="Nucleotidyltransferases domain 2"/>
    <property type="match status" value="1"/>
</dbReference>
<dbReference type="Gene3D" id="3.30.460.10">
    <property type="entry name" value="Beta Polymerase, domain 2"/>
    <property type="match status" value="1"/>
</dbReference>
<protein>
    <submittedName>
        <fullName evidence="2">Nucleotidyltransferase</fullName>
    </submittedName>
</protein>
<evidence type="ECO:0000313" key="3">
    <source>
        <dbReference type="Proteomes" id="UP001597519"/>
    </source>
</evidence>
<dbReference type="InterPro" id="IPR048495">
    <property type="entry name" value="LinB-like_C"/>
</dbReference>
<organism evidence="2 3">
    <name type="scientific">Corticicoccus populi</name>
    <dbReference type="NCBI Taxonomy" id="1812821"/>
    <lineage>
        <taxon>Bacteria</taxon>
        <taxon>Bacillati</taxon>
        <taxon>Bacillota</taxon>
        <taxon>Bacilli</taxon>
        <taxon>Bacillales</taxon>
        <taxon>Staphylococcaceae</taxon>
        <taxon>Corticicoccus</taxon>
    </lineage>
</organism>
<accession>A0ABW5WYJ6</accession>